<sequence>MSEHPHHAPLPEGEESPPPGTRAMSIVRWVILGLMALAALYTVALAAFGAVRPVSSPKEGGAADSSHAEPAQATTRYTCPMHPQVVSDNPGQCPVCNMNLVPGKPGAASTTGQEGQSDAGDAGDARRAVPGLVPVDVDPTRTQTIGVRVEAVRRETLSGGLSLFGRVTADESKLAHVSVRVSGYVEKLFVAEQGARVSRGQPLAAIYSDELLVLQSELLQARRWGGDTAAPVRERLRLLGISPADVAAIETSGEVQRALTLHSPVSGYVIALNVAQGDRVEPARELFAVADLSRVWVMAEAYERDVAHIRQGLSVQLRLDAYPGEVFRGRIDYVYPTLNPQTRTLPVRVVFANPDGRLKPGLFGTVEVALPSTEALTLPAEAVIDTGEHRYVFVEVKSGRFEPRAVEVGARTGDRVQVVAGLADGERVATSGNFFIDSESRLRASVAASPSPAASKAPPPPGAAPDCNVDFDAKGAPDKYAQCKACERVHRGMGTMEADCKNAIPKPWRQP</sequence>
<feature type="region of interest" description="Disordered" evidence="5">
    <location>
        <begin position="446"/>
        <end position="470"/>
    </location>
</feature>
<accession>A0A540X2K3</accession>
<reference evidence="12 13" key="1">
    <citation type="submission" date="2019-06" db="EMBL/GenBank/DDBJ databases">
        <authorList>
            <person name="Livingstone P."/>
            <person name="Whitworth D."/>
        </authorList>
    </citation>
    <scope>NUCLEOTIDE SEQUENCE [LARGE SCALE GENOMIC DNA]</scope>
    <source>
        <strain evidence="12 13">AM401</strain>
    </source>
</reference>
<dbReference type="Pfam" id="PF25975">
    <property type="entry name" value="CzcB_C"/>
    <property type="match status" value="1"/>
</dbReference>
<dbReference type="SUPFAM" id="SSF111369">
    <property type="entry name" value="HlyD-like secretion proteins"/>
    <property type="match status" value="1"/>
</dbReference>
<keyword evidence="2" id="KW-0813">Transport</keyword>
<dbReference type="GO" id="GO:0022857">
    <property type="term" value="F:transmembrane transporter activity"/>
    <property type="evidence" value="ECO:0007669"/>
    <property type="project" value="InterPro"/>
</dbReference>
<name>A0A540X2K3_9BACT</name>
<dbReference type="FunFam" id="2.40.420.20:FF:000003">
    <property type="entry name" value="Cation efflux system protein cusB"/>
    <property type="match status" value="1"/>
</dbReference>
<dbReference type="InterPro" id="IPR058791">
    <property type="entry name" value="3HB_CusB"/>
</dbReference>
<keyword evidence="6" id="KW-1133">Transmembrane helix</keyword>
<feature type="domain" description="CusB-like three alpha-helical bundle" evidence="8">
    <location>
        <begin position="210"/>
        <end position="257"/>
    </location>
</feature>
<dbReference type="InterPro" id="IPR058649">
    <property type="entry name" value="CzcB_C"/>
</dbReference>
<dbReference type="NCBIfam" id="TIGR01730">
    <property type="entry name" value="RND_mfp"/>
    <property type="match status" value="1"/>
</dbReference>
<dbReference type="AlphaFoldDB" id="A0A540X2K3"/>
<dbReference type="PANTHER" id="PTHR30097">
    <property type="entry name" value="CATION EFFLUX SYSTEM PROTEIN CUSB"/>
    <property type="match status" value="1"/>
</dbReference>
<dbReference type="Pfam" id="PF25954">
    <property type="entry name" value="Beta-barrel_RND_2"/>
    <property type="match status" value="1"/>
</dbReference>
<dbReference type="InterPro" id="IPR051909">
    <property type="entry name" value="MFP_Cation_Efflux"/>
</dbReference>
<dbReference type="InterPro" id="IPR058792">
    <property type="entry name" value="Beta-barrel_RND_2"/>
</dbReference>
<feature type="region of interest" description="Disordered" evidence="5">
    <location>
        <begin position="104"/>
        <end position="126"/>
    </location>
</feature>
<dbReference type="Gene3D" id="2.40.420.20">
    <property type="match status" value="1"/>
</dbReference>
<evidence type="ECO:0000259" key="9">
    <source>
        <dbReference type="Pfam" id="PF25919"/>
    </source>
</evidence>
<dbReference type="InterPro" id="IPR006143">
    <property type="entry name" value="RND_pump_MFP"/>
</dbReference>
<evidence type="ECO:0000313" key="12">
    <source>
        <dbReference type="EMBL" id="TQF15492.1"/>
    </source>
</evidence>
<keyword evidence="3" id="KW-0732">Signal</keyword>
<evidence type="ECO:0000256" key="5">
    <source>
        <dbReference type="SAM" id="MobiDB-lite"/>
    </source>
</evidence>
<feature type="compositionally biased region" description="Low complexity" evidence="5">
    <location>
        <begin position="446"/>
        <end position="456"/>
    </location>
</feature>
<dbReference type="Gene3D" id="6.10.140.730">
    <property type="match status" value="1"/>
</dbReference>
<dbReference type="FunFam" id="2.40.30.170:FF:000010">
    <property type="entry name" value="Efflux RND transporter periplasmic adaptor subunit"/>
    <property type="match status" value="1"/>
</dbReference>
<evidence type="ECO:0000256" key="3">
    <source>
        <dbReference type="ARBA" id="ARBA00022729"/>
    </source>
</evidence>
<comment type="similarity">
    <text evidence="1">Belongs to the membrane fusion protein (MFP) (TC 8.A.1) family.</text>
</comment>
<evidence type="ECO:0000259" key="10">
    <source>
        <dbReference type="Pfam" id="PF25954"/>
    </source>
</evidence>
<evidence type="ECO:0000256" key="6">
    <source>
        <dbReference type="SAM" id="Phobius"/>
    </source>
</evidence>
<feature type="domain" description="Heavy metal binding" evidence="7">
    <location>
        <begin position="77"/>
        <end position="102"/>
    </location>
</feature>
<feature type="transmembrane region" description="Helical" evidence="6">
    <location>
        <begin position="26"/>
        <end position="48"/>
    </location>
</feature>
<keyword evidence="13" id="KW-1185">Reference proteome</keyword>
<dbReference type="EMBL" id="VIFM01000042">
    <property type="protein sequence ID" value="TQF15492.1"/>
    <property type="molecule type" value="Genomic_DNA"/>
</dbReference>
<evidence type="ECO:0000259" key="7">
    <source>
        <dbReference type="Pfam" id="PF19335"/>
    </source>
</evidence>
<evidence type="ECO:0000256" key="4">
    <source>
        <dbReference type="ARBA" id="ARBA00023065"/>
    </source>
</evidence>
<feature type="domain" description="CusB-like beta-barrel" evidence="10">
    <location>
        <begin position="294"/>
        <end position="369"/>
    </location>
</feature>
<evidence type="ECO:0000313" key="13">
    <source>
        <dbReference type="Proteomes" id="UP000315369"/>
    </source>
</evidence>
<dbReference type="Proteomes" id="UP000315369">
    <property type="component" value="Unassembled WGS sequence"/>
</dbReference>
<feature type="region of interest" description="Disordered" evidence="5">
    <location>
        <begin position="1"/>
        <end position="20"/>
    </location>
</feature>
<protein>
    <submittedName>
        <fullName evidence="12">Efflux RND transporter periplasmic adaptor subunit</fullName>
    </submittedName>
</protein>
<comment type="caution">
    <text evidence="12">The sequence shown here is derived from an EMBL/GenBank/DDBJ whole genome shotgun (WGS) entry which is preliminary data.</text>
</comment>
<keyword evidence="6" id="KW-0472">Membrane</keyword>
<gene>
    <name evidence="12" type="ORF">FJV41_13285</name>
</gene>
<organism evidence="12 13">
    <name type="scientific">Myxococcus llanfairpwllgwyngyllgogerychwyrndrobwllllantysiliogogogochensis</name>
    <dbReference type="NCBI Taxonomy" id="2590453"/>
    <lineage>
        <taxon>Bacteria</taxon>
        <taxon>Pseudomonadati</taxon>
        <taxon>Myxococcota</taxon>
        <taxon>Myxococcia</taxon>
        <taxon>Myxococcales</taxon>
        <taxon>Cystobacterineae</taxon>
        <taxon>Myxococcaceae</taxon>
        <taxon>Myxococcus</taxon>
    </lineage>
</organism>
<dbReference type="GO" id="GO:0016020">
    <property type="term" value="C:membrane"/>
    <property type="evidence" value="ECO:0007669"/>
    <property type="project" value="InterPro"/>
</dbReference>
<dbReference type="GO" id="GO:0015679">
    <property type="term" value="P:plasma membrane copper ion transport"/>
    <property type="evidence" value="ECO:0007669"/>
    <property type="project" value="TreeGrafter"/>
</dbReference>
<evidence type="ECO:0000256" key="2">
    <source>
        <dbReference type="ARBA" id="ARBA00022448"/>
    </source>
</evidence>
<dbReference type="InterPro" id="IPR058790">
    <property type="entry name" value="BSH_CusB"/>
</dbReference>
<keyword evidence="6" id="KW-0812">Transmembrane</keyword>
<dbReference type="RefSeq" id="WP_141642834.1">
    <property type="nucleotide sequence ID" value="NZ_VIFM01000042.1"/>
</dbReference>
<evidence type="ECO:0000259" key="11">
    <source>
        <dbReference type="Pfam" id="PF25975"/>
    </source>
</evidence>
<evidence type="ECO:0000259" key="8">
    <source>
        <dbReference type="Pfam" id="PF25869"/>
    </source>
</evidence>
<dbReference type="Pfam" id="PF25869">
    <property type="entry name" value="3HB_CusB"/>
    <property type="match status" value="1"/>
</dbReference>
<feature type="domain" description="CzcB-like C-terminal circularly permuted SH3-like" evidence="11">
    <location>
        <begin position="377"/>
        <end position="436"/>
    </location>
</feature>
<dbReference type="Gene3D" id="2.40.30.170">
    <property type="match status" value="1"/>
</dbReference>
<dbReference type="InterPro" id="IPR045800">
    <property type="entry name" value="HMBD"/>
</dbReference>
<dbReference type="Pfam" id="PF19335">
    <property type="entry name" value="HMBD"/>
    <property type="match status" value="1"/>
</dbReference>
<evidence type="ECO:0000256" key="1">
    <source>
        <dbReference type="ARBA" id="ARBA00009477"/>
    </source>
</evidence>
<dbReference type="OrthoDB" id="9806939at2"/>
<keyword evidence="4" id="KW-0406">Ion transport</keyword>
<dbReference type="Pfam" id="PF25919">
    <property type="entry name" value="BSH_CusB"/>
    <property type="match status" value="1"/>
</dbReference>
<dbReference type="GO" id="GO:0060003">
    <property type="term" value="P:copper ion export"/>
    <property type="evidence" value="ECO:0007669"/>
    <property type="project" value="TreeGrafter"/>
</dbReference>
<dbReference type="PANTHER" id="PTHR30097:SF4">
    <property type="entry name" value="SLR6042 PROTEIN"/>
    <property type="match status" value="1"/>
</dbReference>
<proteinExistence type="inferred from homology"/>
<feature type="domain" description="CusB-like barrel-sandwich hybrid" evidence="9">
    <location>
        <begin position="175"/>
        <end position="289"/>
    </location>
</feature>
<dbReference type="GO" id="GO:0046914">
    <property type="term" value="F:transition metal ion binding"/>
    <property type="evidence" value="ECO:0007669"/>
    <property type="project" value="TreeGrafter"/>
</dbReference>
<dbReference type="GO" id="GO:0030288">
    <property type="term" value="C:outer membrane-bounded periplasmic space"/>
    <property type="evidence" value="ECO:0007669"/>
    <property type="project" value="TreeGrafter"/>
</dbReference>